<organism evidence="1 2">
    <name type="scientific">Steinernema hermaphroditum</name>
    <dbReference type="NCBI Taxonomy" id="289476"/>
    <lineage>
        <taxon>Eukaryota</taxon>
        <taxon>Metazoa</taxon>
        <taxon>Ecdysozoa</taxon>
        <taxon>Nematoda</taxon>
        <taxon>Chromadorea</taxon>
        <taxon>Rhabditida</taxon>
        <taxon>Tylenchina</taxon>
        <taxon>Panagrolaimomorpha</taxon>
        <taxon>Strongyloidoidea</taxon>
        <taxon>Steinernematidae</taxon>
        <taxon>Steinernema</taxon>
    </lineage>
</organism>
<accession>A0AA39I0E6</accession>
<gene>
    <name evidence="1" type="ORF">QR680_011485</name>
</gene>
<comment type="caution">
    <text evidence="1">The sequence shown here is derived from an EMBL/GenBank/DDBJ whole genome shotgun (WGS) entry which is preliminary data.</text>
</comment>
<proteinExistence type="predicted"/>
<dbReference type="AlphaFoldDB" id="A0AA39I0E6"/>
<evidence type="ECO:0000313" key="2">
    <source>
        <dbReference type="Proteomes" id="UP001175271"/>
    </source>
</evidence>
<sequence>MFFKRSDQSDPRFINCRLVSGFISVHLESERREELFEALFPRSASAPVTLRTKLSNKPLGDFGKENIEFQLKLDRTTADSLLSRIVTYVNMQADKHKLLPTIDGSRRFVDSEINKIVDCQPKTICIQPVWVKSREERQYPFETDTFFVLVLKGTSASHDLEITPIAAHRRTEFVIQWFLRHEIYDVQPSILGSLIPEHNMDTIALTFIALVSENLDLSTENYLTQTKLRNHRKIIYAAAESI</sequence>
<dbReference type="EMBL" id="JAUCMV010000002">
    <property type="protein sequence ID" value="KAK0414539.1"/>
    <property type="molecule type" value="Genomic_DNA"/>
</dbReference>
<name>A0AA39I0E6_9BILA</name>
<protein>
    <submittedName>
        <fullName evidence="1">Uncharacterized protein</fullName>
    </submittedName>
</protein>
<evidence type="ECO:0000313" key="1">
    <source>
        <dbReference type="EMBL" id="KAK0414539.1"/>
    </source>
</evidence>
<reference evidence="1" key="1">
    <citation type="submission" date="2023-06" db="EMBL/GenBank/DDBJ databases">
        <title>Genomic analysis of the entomopathogenic nematode Steinernema hermaphroditum.</title>
        <authorList>
            <person name="Schwarz E.M."/>
            <person name="Heppert J.K."/>
            <person name="Baniya A."/>
            <person name="Schwartz H.T."/>
            <person name="Tan C.-H."/>
            <person name="Antoshechkin I."/>
            <person name="Sternberg P.W."/>
            <person name="Goodrich-Blair H."/>
            <person name="Dillman A.R."/>
        </authorList>
    </citation>
    <scope>NUCLEOTIDE SEQUENCE</scope>
    <source>
        <strain evidence="1">PS9179</strain>
        <tissue evidence="1">Whole animal</tissue>
    </source>
</reference>
<dbReference type="Proteomes" id="UP001175271">
    <property type="component" value="Unassembled WGS sequence"/>
</dbReference>
<keyword evidence="2" id="KW-1185">Reference proteome</keyword>